<accession>A0A3A9KHT3</accession>
<dbReference type="InterPro" id="IPR026838">
    <property type="entry name" value="YheC/D"/>
</dbReference>
<dbReference type="Proteomes" id="UP000281498">
    <property type="component" value="Unassembled WGS sequence"/>
</dbReference>
<dbReference type="OrthoDB" id="7869153at2"/>
<dbReference type="RefSeq" id="WP_110936237.1">
    <property type="nucleotide sequence ID" value="NZ_KZ614146.1"/>
</dbReference>
<dbReference type="EMBL" id="PDOE01000001">
    <property type="protein sequence ID" value="RKL69123.1"/>
    <property type="molecule type" value="Genomic_DNA"/>
</dbReference>
<organism evidence="1 2">
    <name type="scientific">Salipaludibacillus neizhouensis</name>
    <dbReference type="NCBI Taxonomy" id="885475"/>
    <lineage>
        <taxon>Bacteria</taxon>
        <taxon>Bacillati</taxon>
        <taxon>Bacillota</taxon>
        <taxon>Bacilli</taxon>
        <taxon>Bacillales</taxon>
        <taxon>Bacillaceae</taxon>
    </lineage>
</organism>
<reference evidence="1 2" key="1">
    <citation type="submission" date="2017-10" db="EMBL/GenBank/DDBJ databases">
        <title>Bacillus sp. nov., a halophilic bacterium isolated from a Keqin Lake.</title>
        <authorList>
            <person name="Wang H."/>
        </authorList>
    </citation>
    <scope>NUCLEOTIDE SEQUENCE [LARGE SCALE GENOMIC DNA]</scope>
    <source>
        <strain evidence="1 2">KCTC 13187</strain>
    </source>
</reference>
<gene>
    <name evidence="1" type="ORF">CR203_03550</name>
</gene>
<evidence type="ECO:0000313" key="2">
    <source>
        <dbReference type="Proteomes" id="UP000281498"/>
    </source>
</evidence>
<sequence>MAVLLRGRNKYEMYLVMKKNRQLQRYLPDTMMWSYENFLRMLSKYKSVVVKPNNGKQGQSIYFVDKTELNYAVYINKKRKVFENHLDVFKYIEKAAIKREFIIQQEVNLAKIGERRFDFRIIVQRETNELPWEVTGILARKGGKGYKVTNRRHHGIVLSLEDALKSMNVTDETKASKVKLVKKISLVAAETLGCSFPNQTIFGVDIGMNQNGSLYIFELNRWPLLGGFRSLEDKTQINRIMALKRKK</sequence>
<dbReference type="Gene3D" id="3.30.470.20">
    <property type="entry name" value="ATP-grasp fold, B domain"/>
    <property type="match status" value="1"/>
</dbReference>
<dbReference type="Pfam" id="PF14398">
    <property type="entry name" value="ATPgrasp_YheCD"/>
    <property type="match status" value="1"/>
</dbReference>
<evidence type="ECO:0008006" key="3">
    <source>
        <dbReference type="Google" id="ProtNLM"/>
    </source>
</evidence>
<evidence type="ECO:0000313" key="1">
    <source>
        <dbReference type="EMBL" id="RKL69123.1"/>
    </source>
</evidence>
<comment type="caution">
    <text evidence="1">The sequence shown here is derived from an EMBL/GenBank/DDBJ whole genome shotgun (WGS) entry which is preliminary data.</text>
</comment>
<dbReference type="SUPFAM" id="SSF56059">
    <property type="entry name" value="Glutathione synthetase ATP-binding domain-like"/>
    <property type="match status" value="1"/>
</dbReference>
<name>A0A3A9KHT3_9BACI</name>
<keyword evidence="2" id="KW-1185">Reference proteome</keyword>
<dbReference type="AlphaFoldDB" id="A0A3A9KHT3"/>
<proteinExistence type="predicted"/>
<protein>
    <recommendedName>
        <fullName evidence="3">ATP-grasp domain-containing protein</fullName>
    </recommendedName>
</protein>